<dbReference type="EMBL" id="CP136865">
    <property type="protein sequence ID" value="WOJ98233.1"/>
    <property type="molecule type" value="Genomic_DNA"/>
</dbReference>
<dbReference type="PANTHER" id="PTHR46928:SF1">
    <property type="entry name" value="MESENCHYME-SPECIFIC CELL SURFACE GLYCOPROTEIN"/>
    <property type="match status" value="1"/>
</dbReference>
<evidence type="ECO:0000313" key="5">
    <source>
        <dbReference type="Proteomes" id="UP001626549"/>
    </source>
</evidence>
<accession>A0ABZ0IFC4</accession>
<feature type="compositionally biased region" description="Low complexity" evidence="1">
    <location>
        <begin position="30"/>
        <end position="46"/>
    </location>
</feature>
<gene>
    <name evidence="4" type="ORF">R0137_06605</name>
</gene>
<name>A0ABZ0IFC4_9GAMM</name>
<dbReference type="RefSeq" id="WP_407329506.1">
    <property type="nucleotide sequence ID" value="NZ_CP136865.1"/>
</dbReference>
<feature type="domain" description="Choice-of-anchor I" evidence="3">
    <location>
        <begin position="74"/>
        <end position="366"/>
    </location>
</feature>
<dbReference type="InterPro" id="IPR052956">
    <property type="entry name" value="Mesenchyme-surface_protein"/>
</dbReference>
<keyword evidence="2" id="KW-0732">Signal</keyword>
<dbReference type="PANTHER" id="PTHR46928">
    <property type="entry name" value="MESENCHYME-SPECIFIC CELL SURFACE GLYCOPROTEIN"/>
    <property type="match status" value="1"/>
</dbReference>
<evidence type="ECO:0000256" key="1">
    <source>
        <dbReference type="SAM" id="MobiDB-lite"/>
    </source>
</evidence>
<organism evidence="4 5">
    <name type="scientific">Congregibacter brevis</name>
    <dbReference type="NCBI Taxonomy" id="3081201"/>
    <lineage>
        <taxon>Bacteria</taxon>
        <taxon>Pseudomonadati</taxon>
        <taxon>Pseudomonadota</taxon>
        <taxon>Gammaproteobacteria</taxon>
        <taxon>Cellvibrionales</taxon>
        <taxon>Halieaceae</taxon>
        <taxon>Congregibacter</taxon>
    </lineage>
</organism>
<dbReference type="SUPFAM" id="SSF51004">
    <property type="entry name" value="C-terminal (heme d1) domain of cytochrome cd1-nitrite reductase"/>
    <property type="match status" value="1"/>
</dbReference>
<feature type="signal peptide" evidence="2">
    <location>
        <begin position="1"/>
        <end position="19"/>
    </location>
</feature>
<feature type="region of interest" description="Disordered" evidence="1">
    <location>
        <begin position="27"/>
        <end position="52"/>
    </location>
</feature>
<dbReference type="Proteomes" id="UP001626549">
    <property type="component" value="Chromosome"/>
</dbReference>
<dbReference type="Pfam" id="PF22494">
    <property type="entry name" value="choice_anch_I"/>
    <property type="match status" value="2"/>
</dbReference>
<evidence type="ECO:0000313" key="4">
    <source>
        <dbReference type="EMBL" id="WOJ98233.1"/>
    </source>
</evidence>
<dbReference type="InterPro" id="IPR011048">
    <property type="entry name" value="Haem_d1_sf"/>
</dbReference>
<reference evidence="4 5" key="1">
    <citation type="submission" date="2023-10" db="EMBL/GenBank/DDBJ databases">
        <title>Two novel species belonging to the OM43/NOR5 clade.</title>
        <authorList>
            <person name="Park M."/>
        </authorList>
    </citation>
    <scope>NUCLEOTIDE SEQUENCE [LARGE SCALE GENOMIC DNA]</scope>
    <source>
        <strain evidence="4 5">IMCC45268</strain>
    </source>
</reference>
<dbReference type="Gene3D" id="1.20.5.320">
    <property type="entry name" value="6-Phosphogluconate Dehydrogenase, domain 3"/>
    <property type="match status" value="1"/>
</dbReference>
<dbReference type="Gene3D" id="2.130.10.10">
    <property type="entry name" value="YVTN repeat-like/Quinoprotein amine dehydrogenase"/>
    <property type="match status" value="1"/>
</dbReference>
<evidence type="ECO:0000259" key="3">
    <source>
        <dbReference type="Pfam" id="PF22494"/>
    </source>
</evidence>
<sequence length="621" mass="63783">MSYKCLLLSLAIIGSLTLAGCEGDDGDDGAAGVQGPEGPQGPAGEPGTNGSNSSARTIALSLLGRFETGVFDESAAEIVDYDPSTEQAFVVNANSGQIDVIDISSPSTPRLATSLDVAADVAGAIADLADATALGAANSVSVSGGTLAVAIEADTKQDNGYIAFYQTDGTFLSAVEVGALPDMVTFTPDGNSVLVANEGEPNGDYSVDPEGSVSLIDVSGGVSSVMQANVTTLGFADFNSGGSKPLGSSVRVSAKAESVAQDLEPEYVTVSSDSSTAWVALQENNAVAVVDIAGAEISAVLGLGYKDHGLIGNELDASNRDGGANLQGWPLRGLFMPDTITSYDYAGTTYLVTANEGDAREYLTDASDEADCTAQGGFDFDDGDCFHYLDEIRAGDFLDVGATIDIGNLSRFAPDIETLLANENLGRVKIVVDQGVSGCSDLASTGQPDAGCTYEALYSYGARSFSIWDGSTGALVFDSGSDFELITAQRLGEGFNASNDDNEGDDRSDDKGPEPEAVAVAAIDGKTYTFIGLERVGGIMVYDISNPQSAEFVQYISTRDFSVNIGDLVDAGDFSAVGDLGPESIKFVAAEDSPSGEPLLIVGNEVSGTTAIFGVTLVGNN</sequence>
<feature type="region of interest" description="Disordered" evidence="1">
    <location>
        <begin position="494"/>
        <end position="514"/>
    </location>
</feature>
<protein>
    <submittedName>
        <fullName evidence="4">Choice-of-anchor I family protein</fullName>
    </submittedName>
</protein>
<dbReference type="NCBIfam" id="NF038117">
    <property type="entry name" value="choice_anch_I"/>
    <property type="match status" value="1"/>
</dbReference>
<dbReference type="InterPro" id="IPR015943">
    <property type="entry name" value="WD40/YVTN_repeat-like_dom_sf"/>
</dbReference>
<proteinExistence type="predicted"/>
<feature type="domain" description="Choice-of-anchor I" evidence="3">
    <location>
        <begin position="414"/>
        <end position="614"/>
    </location>
</feature>
<keyword evidence="5" id="KW-1185">Reference proteome</keyword>
<dbReference type="InterPro" id="IPR055188">
    <property type="entry name" value="Choice_anch_I"/>
</dbReference>
<evidence type="ECO:0000256" key="2">
    <source>
        <dbReference type="SAM" id="SignalP"/>
    </source>
</evidence>
<feature type="chain" id="PRO_5045859650" evidence="2">
    <location>
        <begin position="20"/>
        <end position="621"/>
    </location>
</feature>